<proteinExistence type="predicted"/>
<protein>
    <recommendedName>
        <fullName evidence="1">N-acetyltransferase domain-containing protein</fullName>
    </recommendedName>
</protein>
<dbReference type="PANTHER" id="PTHR43792">
    <property type="entry name" value="GNAT FAMILY, PUTATIVE (AFU_ORTHOLOGUE AFUA_3G00765)-RELATED-RELATED"/>
    <property type="match status" value="1"/>
</dbReference>
<dbReference type="InterPro" id="IPR016181">
    <property type="entry name" value="Acyl_CoA_acyltransferase"/>
</dbReference>
<organism evidence="2 3">
    <name type="scientific">Zasmidium cellare ATCC 36951</name>
    <dbReference type="NCBI Taxonomy" id="1080233"/>
    <lineage>
        <taxon>Eukaryota</taxon>
        <taxon>Fungi</taxon>
        <taxon>Dikarya</taxon>
        <taxon>Ascomycota</taxon>
        <taxon>Pezizomycotina</taxon>
        <taxon>Dothideomycetes</taxon>
        <taxon>Dothideomycetidae</taxon>
        <taxon>Mycosphaerellales</taxon>
        <taxon>Mycosphaerellaceae</taxon>
        <taxon>Zasmidium</taxon>
    </lineage>
</organism>
<feature type="domain" description="N-acetyltransferase" evidence="1">
    <location>
        <begin position="16"/>
        <end position="194"/>
    </location>
</feature>
<dbReference type="OrthoDB" id="630895at2759"/>
<dbReference type="SUPFAM" id="SSF55729">
    <property type="entry name" value="Acyl-CoA N-acyltransferases (Nat)"/>
    <property type="match status" value="1"/>
</dbReference>
<dbReference type="AlphaFoldDB" id="A0A6A6C1N6"/>
<keyword evidence="3" id="KW-1185">Reference proteome</keyword>
<dbReference type="GeneID" id="54562435"/>
<sequence>MTLTKELPTVLHTPRLTLRLADPDNPSDCQKIIQIYNDPHSSIGGNARVGINTPADVHAKHAKHGPRQEFCTKAVAPRGLFHLTFLKTSEDDGGEGELIGFIGLSFRPEMPYPDLGFALFKPFQGQGYASEAGRRALSFWTDDVGVKEIFCGALEGNERSLATAKRIGFVEVGGFDVEFGEVGSGEVVRKRAVAVVLPGMRWREFDEGGRRVVIRPTVGVETEGQRRGEIRVS</sequence>
<evidence type="ECO:0000313" key="2">
    <source>
        <dbReference type="EMBL" id="KAF2160865.1"/>
    </source>
</evidence>
<evidence type="ECO:0000259" key="1">
    <source>
        <dbReference type="PROSITE" id="PS51186"/>
    </source>
</evidence>
<dbReference type="Gene3D" id="3.40.630.30">
    <property type="match status" value="1"/>
</dbReference>
<dbReference type="Proteomes" id="UP000799537">
    <property type="component" value="Unassembled WGS sequence"/>
</dbReference>
<gene>
    <name evidence="2" type="ORF">M409DRAFT_28745</name>
</gene>
<dbReference type="GO" id="GO:0016747">
    <property type="term" value="F:acyltransferase activity, transferring groups other than amino-acyl groups"/>
    <property type="evidence" value="ECO:0007669"/>
    <property type="project" value="InterPro"/>
</dbReference>
<dbReference type="InterPro" id="IPR000182">
    <property type="entry name" value="GNAT_dom"/>
</dbReference>
<dbReference type="Pfam" id="PF13302">
    <property type="entry name" value="Acetyltransf_3"/>
    <property type="match status" value="1"/>
</dbReference>
<dbReference type="PROSITE" id="PS51186">
    <property type="entry name" value="GNAT"/>
    <property type="match status" value="1"/>
</dbReference>
<dbReference type="EMBL" id="ML993623">
    <property type="protein sequence ID" value="KAF2160865.1"/>
    <property type="molecule type" value="Genomic_DNA"/>
</dbReference>
<accession>A0A6A6C1N6</accession>
<dbReference type="PANTHER" id="PTHR43792:SF16">
    <property type="entry name" value="N-ACETYLTRANSFERASE DOMAIN-CONTAINING PROTEIN"/>
    <property type="match status" value="1"/>
</dbReference>
<dbReference type="RefSeq" id="XP_033661754.1">
    <property type="nucleotide sequence ID" value="XM_033809163.1"/>
</dbReference>
<reference evidence="2" key="1">
    <citation type="journal article" date="2020" name="Stud. Mycol.">
        <title>101 Dothideomycetes genomes: a test case for predicting lifestyles and emergence of pathogens.</title>
        <authorList>
            <person name="Haridas S."/>
            <person name="Albert R."/>
            <person name="Binder M."/>
            <person name="Bloem J."/>
            <person name="Labutti K."/>
            <person name="Salamov A."/>
            <person name="Andreopoulos B."/>
            <person name="Baker S."/>
            <person name="Barry K."/>
            <person name="Bills G."/>
            <person name="Bluhm B."/>
            <person name="Cannon C."/>
            <person name="Castanera R."/>
            <person name="Culley D."/>
            <person name="Daum C."/>
            <person name="Ezra D."/>
            <person name="Gonzalez J."/>
            <person name="Henrissat B."/>
            <person name="Kuo A."/>
            <person name="Liang C."/>
            <person name="Lipzen A."/>
            <person name="Lutzoni F."/>
            <person name="Magnuson J."/>
            <person name="Mondo S."/>
            <person name="Nolan M."/>
            <person name="Ohm R."/>
            <person name="Pangilinan J."/>
            <person name="Park H.-J."/>
            <person name="Ramirez L."/>
            <person name="Alfaro M."/>
            <person name="Sun H."/>
            <person name="Tritt A."/>
            <person name="Yoshinaga Y."/>
            <person name="Zwiers L.-H."/>
            <person name="Turgeon B."/>
            <person name="Goodwin S."/>
            <person name="Spatafora J."/>
            <person name="Crous P."/>
            <person name="Grigoriev I."/>
        </authorList>
    </citation>
    <scope>NUCLEOTIDE SEQUENCE</scope>
    <source>
        <strain evidence="2">ATCC 36951</strain>
    </source>
</reference>
<dbReference type="InterPro" id="IPR051531">
    <property type="entry name" value="N-acetyltransferase"/>
</dbReference>
<name>A0A6A6C1N6_ZASCE</name>
<evidence type="ECO:0000313" key="3">
    <source>
        <dbReference type="Proteomes" id="UP000799537"/>
    </source>
</evidence>